<reference evidence="2 3" key="1">
    <citation type="submission" date="2019-03" db="EMBL/GenBank/DDBJ databases">
        <title>Deep-cultivation of Planctomycetes and their phenomic and genomic characterization uncovers novel biology.</title>
        <authorList>
            <person name="Wiegand S."/>
            <person name="Jogler M."/>
            <person name="Boedeker C."/>
            <person name="Pinto D."/>
            <person name="Vollmers J."/>
            <person name="Rivas-Marin E."/>
            <person name="Kohn T."/>
            <person name="Peeters S.H."/>
            <person name="Heuer A."/>
            <person name="Rast P."/>
            <person name="Oberbeckmann S."/>
            <person name="Bunk B."/>
            <person name="Jeske O."/>
            <person name="Meyerdierks A."/>
            <person name="Storesund J.E."/>
            <person name="Kallscheuer N."/>
            <person name="Luecker S."/>
            <person name="Lage O.M."/>
            <person name="Pohl T."/>
            <person name="Merkel B.J."/>
            <person name="Hornburger P."/>
            <person name="Mueller R.-W."/>
            <person name="Bruemmer F."/>
            <person name="Labrenz M."/>
            <person name="Spormann A.M."/>
            <person name="Op den Camp H."/>
            <person name="Overmann J."/>
            <person name="Amann R."/>
            <person name="Jetten M.S.M."/>
            <person name="Mascher T."/>
            <person name="Medema M.H."/>
            <person name="Devos D.P."/>
            <person name="Kaster A.-K."/>
            <person name="Ovreas L."/>
            <person name="Rohde M."/>
            <person name="Galperin M.Y."/>
            <person name="Jogler C."/>
        </authorList>
    </citation>
    <scope>NUCLEOTIDE SEQUENCE [LARGE SCALE GENOMIC DNA]</scope>
    <source>
        <strain evidence="2 3">Enr13</strain>
    </source>
</reference>
<dbReference type="RefSeq" id="WP_145385421.1">
    <property type="nucleotide sequence ID" value="NZ_CP037423.1"/>
</dbReference>
<evidence type="ECO:0000313" key="3">
    <source>
        <dbReference type="Proteomes" id="UP000319004"/>
    </source>
</evidence>
<organism evidence="2 3">
    <name type="scientific">Stieleria neptunia</name>
    <dbReference type="NCBI Taxonomy" id="2527979"/>
    <lineage>
        <taxon>Bacteria</taxon>
        <taxon>Pseudomonadati</taxon>
        <taxon>Planctomycetota</taxon>
        <taxon>Planctomycetia</taxon>
        <taxon>Pirellulales</taxon>
        <taxon>Pirellulaceae</taxon>
        <taxon>Stieleria</taxon>
    </lineage>
</organism>
<dbReference type="Proteomes" id="UP000319004">
    <property type="component" value="Chromosome"/>
</dbReference>
<dbReference type="EMBL" id="CP037423">
    <property type="protein sequence ID" value="QDV41746.1"/>
    <property type="molecule type" value="Genomic_DNA"/>
</dbReference>
<evidence type="ECO:0000313" key="2">
    <source>
        <dbReference type="EMBL" id="QDV41746.1"/>
    </source>
</evidence>
<dbReference type="KEGG" id="snep:Enr13x_15890"/>
<dbReference type="OrthoDB" id="256751at2"/>
<protein>
    <submittedName>
        <fullName evidence="2">Uncharacterized protein</fullName>
    </submittedName>
</protein>
<proteinExistence type="predicted"/>
<accession>A0A518HLM7</accession>
<name>A0A518HLM7_9BACT</name>
<feature type="region of interest" description="Disordered" evidence="1">
    <location>
        <begin position="272"/>
        <end position="298"/>
    </location>
</feature>
<gene>
    <name evidence="2" type="ORF">Enr13x_15890</name>
</gene>
<sequence length="384" mass="40277">MYDSFSFTFRDAFRLVMQTNADPVTPSDRSMNNPPRNPAARFAARWFAARFAGRLTVSGLGFPRLPIAVAATLIALATLPPLSVRAGSPLDAELFSEISMSETVVEASQPVATPSKSPAAVLGAASLSKLLSAAGIECAVESLAVRVDLAELLPTADDASQQGTLQFRVDADADRIDAVLPMDRLPIDASGNGVSGNDVSVNGEKLMALLVALQRHDHVQLIASGKTLALHTSLSNQGVTADRLRTAAERLTLAATKTASITTTVLTKASVAEASTDNDTPPAQPATTPAAEPLDGTWSAKTSANDAWAVRFDADGKFVMVHTKSGKNSVSRGTYQTTGDRLVLSESAGVTLTGTLERPSSNAFRWRLQNAGGDVVATLAFSKQ</sequence>
<evidence type="ECO:0000256" key="1">
    <source>
        <dbReference type="SAM" id="MobiDB-lite"/>
    </source>
</evidence>
<dbReference type="AlphaFoldDB" id="A0A518HLM7"/>
<keyword evidence="3" id="KW-1185">Reference proteome</keyword>